<dbReference type="SMART" id="SM00450">
    <property type="entry name" value="RHOD"/>
    <property type="match status" value="1"/>
</dbReference>
<accession>A0A3G1J7G6</accession>
<organism evidence="3">
    <name type="scientific">Macrobrachium nipponense</name>
    <name type="common">Oriental river shrimp</name>
    <name type="synonym">Palaemon nipponensis</name>
    <dbReference type="NCBI Taxonomy" id="159736"/>
    <lineage>
        <taxon>Eukaryota</taxon>
        <taxon>Metazoa</taxon>
        <taxon>Ecdysozoa</taxon>
        <taxon>Arthropoda</taxon>
        <taxon>Crustacea</taxon>
        <taxon>Multicrustacea</taxon>
        <taxon>Malacostraca</taxon>
        <taxon>Eumalacostraca</taxon>
        <taxon>Eucarida</taxon>
        <taxon>Decapoda</taxon>
        <taxon>Pleocyemata</taxon>
        <taxon>Caridea</taxon>
        <taxon>Palaemonoidea</taxon>
        <taxon>Palaemonidae</taxon>
        <taxon>Macrobrachium</taxon>
    </lineage>
</organism>
<dbReference type="SUPFAM" id="SSF52821">
    <property type="entry name" value="Rhodanese/Cell cycle control phosphatase"/>
    <property type="match status" value="1"/>
</dbReference>
<dbReference type="GO" id="GO:0005739">
    <property type="term" value="C:mitochondrion"/>
    <property type="evidence" value="ECO:0007669"/>
    <property type="project" value="TreeGrafter"/>
</dbReference>
<dbReference type="PANTHER" id="PTHR44086:SF10">
    <property type="entry name" value="THIOSULFATE SULFURTRANSFERASE_RHODANESE-LIKE DOMAIN-CONTAINING PROTEIN 3"/>
    <property type="match status" value="1"/>
</dbReference>
<name>A0A3G1J7G6_MACNP</name>
<dbReference type="Gene3D" id="3.40.250.10">
    <property type="entry name" value="Rhodanese-like domain"/>
    <property type="match status" value="1"/>
</dbReference>
<dbReference type="PANTHER" id="PTHR44086">
    <property type="entry name" value="THIOSULFATE SULFURTRANSFERASE RDL2, MITOCHONDRIAL-RELATED"/>
    <property type="match status" value="1"/>
</dbReference>
<reference evidence="3" key="1">
    <citation type="journal article" date="2017" name="Fish Shellfish Immunol.">
        <title>Involvement of the Macrobrachium nipponense rhodanese homologue 2, MnRDH2 in innate immunity and antioxidant defense.</title>
        <authorList>
            <person name="Tang T."/>
            <person name="Ji C."/>
            <person name="Yang Z."/>
            <person name="Liu F."/>
            <person name="Xie S."/>
        </authorList>
    </citation>
    <scope>NUCLEOTIDE SEQUENCE</scope>
</reference>
<feature type="compositionally biased region" description="Polar residues" evidence="1">
    <location>
        <begin position="142"/>
        <end position="156"/>
    </location>
</feature>
<dbReference type="InterPro" id="IPR036873">
    <property type="entry name" value="Rhodanese-like_dom_sf"/>
</dbReference>
<sequence length="168" mass="19183">MSAKHKEITYDELSKSLPNVTVIDVRNRNEMEQCGQIPGSHCIPVTEIKLACSLDPDSFRARFGFPKPNFEDDVVVCCRTGVRSKTACDLLEAKGYKRHRLYSGSFSEWEEKGGNVVKPGQPYYFDSDDEEENQRDQRNQRKNSNMMIPGDQQFSDSDNEEDNCQNSS</sequence>
<feature type="region of interest" description="Disordered" evidence="1">
    <location>
        <begin position="113"/>
        <end position="168"/>
    </location>
</feature>
<dbReference type="Pfam" id="PF00581">
    <property type="entry name" value="Rhodanese"/>
    <property type="match status" value="1"/>
</dbReference>
<feature type="compositionally biased region" description="Acidic residues" evidence="1">
    <location>
        <begin position="157"/>
        <end position="168"/>
    </location>
</feature>
<feature type="domain" description="Rhodanese" evidence="2">
    <location>
        <begin position="16"/>
        <end position="118"/>
    </location>
</feature>
<protein>
    <submittedName>
        <fullName evidence="3">Rhodanese 2-like protein</fullName>
    </submittedName>
</protein>
<evidence type="ECO:0000313" key="3">
    <source>
        <dbReference type="EMBL" id="ATD13076.1"/>
    </source>
</evidence>
<proteinExistence type="evidence at transcript level"/>
<evidence type="ECO:0000259" key="2">
    <source>
        <dbReference type="PROSITE" id="PS50206"/>
    </source>
</evidence>
<dbReference type="InterPro" id="IPR001763">
    <property type="entry name" value="Rhodanese-like_dom"/>
</dbReference>
<dbReference type="EMBL" id="KY921849">
    <property type="protein sequence ID" value="ATD13076.1"/>
    <property type="molecule type" value="mRNA"/>
</dbReference>
<gene>
    <name evidence="3" type="primary">RDH2</name>
</gene>
<dbReference type="PROSITE" id="PS50206">
    <property type="entry name" value="RHODANESE_3"/>
    <property type="match status" value="1"/>
</dbReference>
<dbReference type="SMR" id="A0A3G1J7G6"/>
<evidence type="ECO:0000256" key="1">
    <source>
        <dbReference type="SAM" id="MobiDB-lite"/>
    </source>
</evidence>
<dbReference type="AlphaFoldDB" id="A0A3G1J7G6"/>
<dbReference type="GO" id="GO:0004792">
    <property type="term" value="F:thiosulfate-cyanide sulfurtransferase activity"/>
    <property type="evidence" value="ECO:0007669"/>
    <property type="project" value="TreeGrafter"/>
</dbReference>